<proteinExistence type="predicted"/>
<accession>A0A0F9N5V9</accession>
<reference evidence="1" key="1">
    <citation type="journal article" date="2015" name="Nature">
        <title>Complex archaea that bridge the gap between prokaryotes and eukaryotes.</title>
        <authorList>
            <person name="Spang A."/>
            <person name="Saw J.H."/>
            <person name="Jorgensen S.L."/>
            <person name="Zaremba-Niedzwiedzka K."/>
            <person name="Martijn J."/>
            <person name="Lind A.E."/>
            <person name="van Eijk R."/>
            <person name="Schleper C."/>
            <person name="Guy L."/>
            <person name="Ettema T.J."/>
        </authorList>
    </citation>
    <scope>NUCLEOTIDE SEQUENCE</scope>
</reference>
<organism evidence="1">
    <name type="scientific">marine sediment metagenome</name>
    <dbReference type="NCBI Taxonomy" id="412755"/>
    <lineage>
        <taxon>unclassified sequences</taxon>
        <taxon>metagenomes</taxon>
        <taxon>ecological metagenomes</taxon>
    </lineage>
</organism>
<evidence type="ECO:0000313" key="1">
    <source>
        <dbReference type="EMBL" id="KKM76782.1"/>
    </source>
</evidence>
<protein>
    <recommendedName>
        <fullName evidence="2">Flagellin N-terminal domain-containing protein</fullName>
    </recommendedName>
</protein>
<sequence>MPFRATNVIPSAEYERAKQAAVQVRRLAQNRSSTFASGATSAEVLAVADNLSSMKATLESIRGVPGIGVYANAQEDDDTYDVAAAFNAMLAAIDSVIAEIVSALPKDQSDWLLINKINEDGSLSARSFTGAALTNLRTTLDVLVASIT</sequence>
<name>A0A0F9N5V9_9ZZZZ</name>
<evidence type="ECO:0008006" key="2">
    <source>
        <dbReference type="Google" id="ProtNLM"/>
    </source>
</evidence>
<comment type="caution">
    <text evidence="1">The sequence shown here is derived from an EMBL/GenBank/DDBJ whole genome shotgun (WGS) entry which is preliminary data.</text>
</comment>
<dbReference type="AlphaFoldDB" id="A0A0F9N5V9"/>
<dbReference type="EMBL" id="LAZR01008750">
    <property type="protein sequence ID" value="KKM76782.1"/>
    <property type="molecule type" value="Genomic_DNA"/>
</dbReference>
<gene>
    <name evidence="1" type="ORF">LCGC14_1376700</name>
</gene>